<evidence type="ECO:0000313" key="2">
    <source>
        <dbReference type="Proteomes" id="UP001341840"/>
    </source>
</evidence>
<sequence length="75" mass="8255">MYVLALKGKISPKLLTAFSSSLTSQVRLRSYGVSDEIEAIADALKESLGRPSDFSSDYIARNFVALSAGYDEMRF</sequence>
<reference evidence="1 2" key="1">
    <citation type="journal article" date="2023" name="Plants (Basel)">
        <title>Bridging the Gap: Combining Genomics and Transcriptomics Approaches to Understand Stylosanthes scabra, an Orphan Legume from the Brazilian Caatinga.</title>
        <authorList>
            <person name="Ferreira-Neto J.R.C."/>
            <person name="da Silva M.D."/>
            <person name="Binneck E."/>
            <person name="de Melo N.F."/>
            <person name="da Silva R.H."/>
            <person name="de Melo A.L.T.M."/>
            <person name="Pandolfi V."/>
            <person name="Bustamante F.O."/>
            <person name="Brasileiro-Vidal A.C."/>
            <person name="Benko-Iseppon A.M."/>
        </authorList>
    </citation>
    <scope>NUCLEOTIDE SEQUENCE [LARGE SCALE GENOMIC DNA]</scope>
    <source>
        <tissue evidence="1">Leaves</tissue>
    </source>
</reference>
<keyword evidence="2" id="KW-1185">Reference proteome</keyword>
<comment type="caution">
    <text evidence="1">The sequence shown here is derived from an EMBL/GenBank/DDBJ whole genome shotgun (WGS) entry which is preliminary data.</text>
</comment>
<proteinExistence type="predicted"/>
<name>A0ABU6SSR4_9FABA</name>
<accession>A0ABU6SSR4</accession>
<protein>
    <submittedName>
        <fullName evidence="1">Uncharacterized protein</fullName>
    </submittedName>
</protein>
<evidence type="ECO:0000313" key="1">
    <source>
        <dbReference type="EMBL" id="MED6139491.1"/>
    </source>
</evidence>
<dbReference type="Proteomes" id="UP001341840">
    <property type="component" value="Unassembled WGS sequence"/>
</dbReference>
<organism evidence="1 2">
    <name type="scientific">Stylosanthes scabra</name>
    <dbReference type="NCBI Taxonomy" id="79078"/>
    <lineage>
        <taxon>Eukaryota</taxon>
        <taxon>Viridiplantae</taxon>
        <taxon>Streptophyta</taxon>
        <taxon>Embryophyta</taxon>
        <taxon>Tracheophyta</taxon>
        <taxon>Spermatophyta</taxon>
        <taxon>Magnoliopsida</taxon>
        <taxon>eudicotyledons</taxon>
        <taxon>Gunneridae</taxon>
        <taxon>Pentapetalae</taxon>
        <taxon>rosids</taxon>
        <taxon>fabids</taxon>
        <taxon>Fabales</taxon>
        <taxon>Fabaceae</taxon>
        <taxon>Papilionoideae</taxon>
        <taxon>50 kb inversion clade</taxon>
        <taxon>dalbergioids sensu lato</taxon>
        <taxon>Dalbergieae</taxon>
        <taxon>Pterocarpus clade</taxon>
        <taxon>Stylosanthes</taxon>
    </lineage>
</organism>
<gene>
    <name evidence="1" type="ORF">PIB30_084365</name>
</gene>
<dbReference type="EMBL" id="JASCZI010061782">
    <property type="protein sequence ID" value="MED6139491.1"/>
    <property type="molecule type" value="Genomic_DNA"/>
</dbReference>